<evidence type="ECO:0000313" key="3">
    <source>
        <dbReference type="Proteomes" id="UP000572680"/>
    </source>
</evidence>
<feature type="domain" description="Ferric siderophore reductase C-terminal" evidence="1">
    <location>
        <begin position="197"/>
        <end position="215"/>
    </location>
</feature>
<dbReference type="GO" id="GO:0051537">
    <property type="term" value="F:2 iron, 2 sulfur cluster binding"/>
    <property type="evidence" value="ECO:0007669"/>
    <property type="project" value="InterPro"/>
</dbReference>
<dbReference type="Pfam" id="PF11575">
    <property type="entry name" value="FhuF_C"/>
    <property type="match status" value="1"/>
</dbReference>
<evidence type="ECO:0000313" key="2">
    <source>
        <dbReference type="EMBL" id="MBA8948661.1"/>
    </source>
</evidence>
<name>A0A7W3LI87_ACTNM</name>
<gene>
    <name evidence="2" type="ORF">HNR61_000259</name>
</gene>
<keyword evidence="3" id="KW-1185">Reference proteome</keyword>
<accession>A0A7W3LI87</accession>
<dbReference type="RefSeq" id="WP_182841268.1">
    <property type="nucleotide sequence ID" value="NZ_BAAALP010000015.1"/>
</dbReference>
<dbReference type="EMBL" id="JACJIA010000001">
    <property type="protein sequence ID" value="MBA8948661.1"/>
    <property type="molecule type" value="Genomic_DNA"/>
</dbReference>
<evidence type="ECO:0000259" key="1">
    <source>
        <dbReference type="Pfam" id="PF11575"/>
    </source>
</evidence>
<sequence>MSVPAEAALADVAGLGGFFAVTVGGDGAGWHPVGESYARGLADLVAERHARYGAEERVAASIAQLGHAARLWSPVLACALAHGIVLDLAGLERADDGPRLRLPVARGRPVGERLVEDLYELVVVRHLEALAAGLRVKVASGLLHGNAASALAEAGRALARARPWLRADAARLVGGLLETGRLAGAGRLTGPGLGFRRRSCCLYYRAPGGEKCGDCGLAR</sequence>
<organism evidence="2 3">
    <name type="scientific">Actinomadura namibiensis</name>
    <dbReference type="NCBI Taxonomy" id="182080"/>
    <lineage>
        <taxon>Bacteria</taxon>
        <taxon>Bacillati</taxon>
        <taxon>Actinomycetota</taxon>
        <taxon>Actinomycetes</taxon>
        <taxon>Streptosporangiales</taxon>
        <taxon>Thermomonosporaceae</taxon>
        <taxon>Actinomadura</taxon>
    </lineage>
</organism>
<dbReference type="AlphaFoldDB" id="A0A7W3LI87"/>
<comment type="caution">
    <text evidence="2">The sequence shown here is derived from an EMBL/GenBank/DDBJ whole genome shotgun (WGS) entry which is preliminary data.</text>
</comment>
<protein>
    <recommendedName>
        <fullName evidence="1">Ferric siderophore reductase C-terminal domain-containing protein</fullName>
    </recommendedName>
</protein>
<reference evidence="2 3" key="1">
    <citation type="submission" date="2020-08" db="EMBL/GenBank/DDBJ databases">
        <title>Genomic Encyclopedia of Type Strains, Phase IV (KMG-IV): sequencing the most valuable type-strain genomes for metagenomic binning, comparative biology and taxonomic classification.</title>
        <authorList>
            <person name="Goeker M."/>
        </authorList>
    </citation>
    <scope>NUCLEOTIDE SEQUENCE [LARGE SCALE GENOMIC DNA]</scope>
    <source>
        <strain evidence="2 3">DSM 44197</strain>
    </source>
</reference>
<dbReference type="InterPro" id="IPR024726">
    <property type="entry name" value="FhuF_C"/>
</dbReference>
<dbReference type="Proteomes" id="UP000572680">
    <property type="component" value="Unassembled WGS sequence"/>
</dbReference>
<proteinExistence type="predicted"/>